<keyword evidence="3" id="KW-1185">Reference proteome</keyword>
<organism evidence="2 3">
    <name type="scientific">Rasamsonia emersonii (strain ATCC 16479 / CBS 393.64 / IMI 116815)</name>
    <dbReference type="NCBI Taxonomy" id="1408163"/>
    <lineage>
        <taxon>Eukaryota</taxon>
        <taxon>Fungi</taxon>
        <taxon>Dikarya</taxon>
        <taxon>Ascomycota</taxon>
        <taxon>Pezizomycotina</taxon>
        <taxon>Eurotiomycetes</taxon>
        <taxon>Eurotiomycetidae</taxon>
        <taxon>Eurotiales</taxon>
        <taxon>Trichocomaceae</taxon>
        <taxon>Rasamsonia</taxon>
    </lineage>
</organism>
<feature type="region of interest" description="Disordered" evidence="1">
    <location>
        <begin position="443"/>
        <end position="508"/>
    </location>
</feature>
<feature type="compositionally biased region" description="Polar residues" evidence="1">
    <location>
        <begin position="447"/>
        <end position="461"/>
    </location>
</feature>
<feature type="region of interest" description="Disordered" evidence="1">
    <location>
        <begin position="275"/>
        <end position="410"/>
    </location>
</feature>
<evidence type="ECO:0000256" key="1">
    <source>
        <dbReference type="SAM" id="MobiDB-lite"/>
    </source>
</evidence>
<protein>
    <submittedName>
        <fullName evidence="2">Uncharacterized protein</fullName>
    </submittedName>
</protein>
<feature type="compositionally biased region" description="Basic and acidic residues" evidence="1">
    <location>
        <begin position="487"/>
        <end position="502"/>
    </location>
</feature>
<accession>A0A0F4YLM1</accession>
<comment type="caution">
    <text evidence="2">The sequence shown here is derived from an EMBL/GenBank/DDBJ whole genome shotgun (WGS) entry which is preliminary data.</text>
</comment>
<reference evidence="2 3" key="1">
    <citation type="submission" date="2015-04" db="EMBL/GenBank/DDBJ databases">
        <authorList>
            <person name="Heijne W.H."/>
            <person name="Fedorova N.D."/>
            <person name="Nierman W.C."/>
            <person name="Vollebregt A.W."/>
            <person name="Zhao Z."/>
            <person name="Wu L."/>
            <person name="Kumar M."/>
            <person name="Stam H."/>
            <person name="van den Berg M.A."/>
            <person name="Pel H.J."/>
        </authorList>
    </citation>
    <scope>NUCLEOTIDE SEQUENCE [LARGE SCALE GENOMIC DNA]</scope>
    <source>
        <strain evidence="2 3">CBS 393.64</strain>
    </source>
</reference>
<sequence>MTVPHVPSSTYISSQLDEPVRLLSLSSHSKNTERIHMTRKTTVSAMEDYKYSVDAEYAADLRDGLHLHPRCDRDETLPTGLLLTSSLNESQEGRRGLGEDLRRRSSSSDHNTASWESLRGEGSCPSLDGRAYSYSPEIGRVMGSDEEAVMASSMRDDDLVSSPSQTETPLLHPPPSARPSPSPVSQTMTPRGGTRSSSLSSDSSFELPTPLRGRSQPIDIRPSPVRHGLDSTASSNSFRHHSDCDSAILLPRSPPQRVRLPPCPGCFTTAAHQSESEHQTGIHQHTSGLTSEKRQDCACGRSARLHPRSHHHHHPPALKKQTGLPIQNHPANSDVSVLDLGPSFVDDYNDTSTTTLGRTKPTRYSNLRRRNIGEDGNDDDTSGDQGEERSGHHLHRSNSLSNASSSSSESVSSIDNISVASMGGTATLFPIDEDLYEYASNKHTHNHNQNNRSTHGNTTRSGHGHRHNDVTTTISSTSTTATTTTKTKTETTITKEKRDENKVWSTFP</sequence>
<feature type="compositionally biased region" description="Polar residues" evidence="1">
    <location>
        <begin position="350"/>
        <end position="365"/>
    </location>
</feature>
<dbReference type="GeneID" id="25319187"/>
<evidence type="ECO:0000313" key="2">
    <source>
        <dbReference type="EMBL" id="KKA19119.1"/>
    </source>
</evidence>
<evidence type="ECO:0000313" key="3">
    <source>
        <dbReference type="Proteomes" id="UP000053958"/>
    </source>
</evidence>
<gene>
    <name evidence="2" type="ORF">T310_6910</name>
</gene>
<feature type="region of interest" description="Disordered" evidence="1">
    <location>
        <begin position="82"/>
        <end position="127"/>
    </location>
</feature>
<feature type="compositionally biased region" description="Polar residues" evidence="1">
    <location>
        <begin position="281"/>
        <end position="290"/>
    </location>
</feature>
<proteinExistence type="predicted"/>
<name>A0A0F4YLM1_RASE3</name>
<feature type="compositionally biased region" description="Low complexity" evidence="1">
    <location>
        <begin position="397"/>
        <end position="410"/>
    </location>
</feature>
<feature type="compositionally biased region" description="Basic residues" evidence="1">
    <location>
        <begin position="303"/>
        <end position="317"/>
    </location>
</feature>
<dbReference type="RefSeq" id="XP_013325731.1">
    <property type="nucleotide sequence ID" value="XM_013470277.1"/>
</dbReference>
<dbReference type="AlphaFoldDB" id="A0A0F4YLM1"/>
<feature type="compositionally biased region" description="Pro residues" evidence="1">
    <location>
        <begin position="171"/>
        <end position="182"/>
    </location>
</feature>
<dbReference type="EMBL" id="LASV01000381">
    <property type="protein sequence ID" value="KKA19119.1"/>
    <property type="molecule type" value="Genomic_DNA"/>
</dbReference>
<feature type="compositionally biased region" description="Low complexity" evidence="1">
    <location>
        <begin position="471"/>
        <end position="486"/>
    </location>
</feature>
<feature type="region of interest" description="Disordered" evidence="1">
    <location>
        <begin position="149"/>
        <end position="240"/>
    </location>
</feature>
<dbReference type="Proteomes" id="UP000053958">
    <property type="component" value="Unassembled WGS sequence"/>
</dbReference>
<feature type="compositionally biased region" description="Basic and acidic residues" evidence="1">
    <location>
        <begin position="91"/>
        <end position="107"/>
    </location>
</feature>